<protein>
    <submittedName>
        <fullName evidence="1">Motility quorum-sensing regulator MqsR</fullName>
        <ecNumber evidence="1">3.1.-.-</ecNumber>
    </submittedName>
</protein>
<reference evidence="1 2" key="1">
    <citation type="submission" date="2018-12" db="EMBL/GenBank/DDBJ databases">
        <authorList>
            <consortium name="Pathogen Informatics"/>
        </authorList>
    </citation>
    <scope>NUCLEOTIDE SEQUENCE [LARGE SCALE GENOMIC DNA]</scope>
    <source>
        <strain evidence="1 2">NCTC9428</strain>
    </source>
</reference>
<organism evidence="1 2">
    <name type="scientific">Pseudomonas fluorescens</name>
    <dbReference type="NCBI Taxonomy" id="294"/>
    <lineage>
        <taxon>Bacteria</taxon>
        <taxon>Pseudomonadati</taxon>
        <taxon>Pseudomonadota</taxon>
        <taxon>Gammaproteobacteria</taxon>
        <taxon>Pseudomonadales</taxon>
        <taxon>Pseudomonadaceae</taxon>
        <taxon>Pseudomonas</taxon>
    </lineage>
</organism>
<dbReference type="EMBL" id="LR134318">
    <property type="protein sequence ID" value="VEF08973.1"/>
    <property type="molecule type" value="Genomic_DNA"/>
</dbReference>
<dbReference type="InterPro" id="IPR038493">
    <property type="entry name" value="MqsR_sf"/>
</dbReference>
<dbReference type="CDD" id="cd12869">
    <property type="entry name" value="MqsR"/>
    <property type="match status" value="1"/>
</dbReference>
<dbReference type="GO" id="GO:0017148">
    <property type="term" value="P:negative regulation of translation"/>
    <property type="evidence" value="ECO:0007669"/>
    <property type="project" value="InterPro"/>
</dbReference>
<dbReference type="InterPro" id="IPR031451">
    <property type="entry name" value="MqsR_toxin"/>
</dbReference>
<dbReference type="GO" id="GO:0044010">
    <property type="term" value="P:single-species biofilm formation"/>
    <property type="evidence" value="ECO:0007669"/>
    <property type="project" value="InterPro"/>
</dbReference>
<dbReference type="AlphaFoldDB" id="A0A3S4PD43"/>
<dbReference type="GO" id="GO:0016787">
    <property type="term" value="F:hydrolase activity"/>
    <property type="evidence" value="ECO:0007669"/>
    <property type="project" value="UniProtKB-KW"/>
</dbReference>
<dbReference type="GO" id="GO:0009372">
    <property type="term" value="P:quorum sensing"/>
    <property type="evidence" value="ECO:0007669"/>
    <property type="project" value="InterPro"/>
</dbReference>
<dbReference type="Gene3D" id="3.30.2310.40">
    <property type="match status" value="1"/>
</dbReference>
<evidence type="ECO:0000313" key="2">
    <source>
        <dbReference type="Proteomes" id="UP000281909"/>
    </source>
</evidence>
<evidence type="ECO:0000313" key="1">
    <source>
        <dbReference type="EMBL" id="VEF08973.1"/>
    </source>
</evidence>
<dbReference type="Proteomes" id="UP000281909">
    <property type="component" value="Chromosome"/>
</dbReference>
<dbReference type="EC" id="3.1.-.-" evidence="1"/>
<name>A0A3S4PD43_PSEFL</name>
<dbReference type="Pfam" id="PF15723">
    <property type="entry name" value="MqsR_toxin"/>
    <property type="match status" value="1"/>
</dbReference>
<dbReference type="OrthoDB" id="8611934at2"/>
<proteinExistence type="predicted"/>
<accession>A0A3S4PD43</accession>
<gene>
    <name evidence="1" type="primary">mqsR</name>
    <name evidence="1" type="ORF">NCTC9428_01031</name>
</gene>
<keyword evidence="1" id="KW-0378">Hydrolase</keyword>
<dbReference type="RefSeq" id="WP_126360413.1">
    <property type="nucleotide sequence ID" value="NZ_LR134318.1"/>
</dbReference>
<sequence length="103" mass="12157">MEKKTPHYDLAVIKSEVRRLGKRAFTRSSEKTGLDLGFSHREMREIIFELQQGMLYKSMTTYDNHRVWHDVYHVNSKDLEIYIKVTYRPGGGPPVISFKERNP</sequence>